<evidence type="ECO:0008006" key="4">
    <source>
        <dbReference type="Google" id="ProtNLM"/>
    </source>
</evidence>
<feature type="chain" id="PRO_5010710118" description="DUF3015 domain-containing protein" evidence="1">
    <location>
        <begin position="21"/>
        <end position="153"/>
    </location>
</feature>
<accession>A0A1V1NVX8</accession>
<protein>
    <recommendedName>
        <fullName evidence="4">DUF3015 domain-containing protein</fullName>
    </recommendedName>
</protein>
<name>A0A1V1NVX8_9BACT</name>
<dbReference type="Pfam" id="PF11220">
    <property type="entry name" value="DUF3015"/>
    <property type="match status" value="1"/>
</dbReference>
<reference evidence="3" key="1">
    <citation type="submission" date="2012-11" db="EMBL/GenBank/DDBJ databases">
        <authorList>
            <person name="Lucero-Rivera Y.E."/>
            <person name="Tovar-Ramirez D."/>
        </authorList>
    </citation>
    <scope>NUCLEOTIDE SEQUENCE [LARGE SCALE GENOMIC DNA]</scope>
    <source>
        <strain evidence="3">Araruama</strain>
    </source>
</reference>
<evidence type="ECO:0000313" key="2">
    <source>
        <dbReference type="EMBL" id="ETR66762.1"/>
    </source>
</evidence>
<proteinExistence type="predicted"/>
<evidence type="ECO:0000313" key="3">
    <source>
        <dbReference type="Proteomes" id="UP000189670"/>
    </source>
</evidence>
<sequence>MKKVCIAVLASLVLVSVTYAGSKENCGCGLGSMVLGEQDTLVMQLVISCLNGISGNQSFGITFGTLDCDKPRAIVLNEKLDRFVADNMDNLAVDMASGQGESLDALADLAEISQSKRPELYRALQANFDQIYPSAQTTHKEIVTQVVNIIEQI</sequence>
<dbReference type="Proteomes" id="UP000189670">
    <property type="component" value="Unassembled WGS sequence"/>
</dbReference>
<dbReference type="AlphaFoldDB" id="A0A1V1NVX8"/>
<comment type="caution">
    <text evidence="2">The sequence shown here is derived from an EMBL/GenBank/DDBJ whole genome shotgun (WGS) entry which is preliminary data.</text>
</comment>
<evidence type="ECO:0000256" key="1">
    <source>
        <dbReference type="SAM" id="SignalP"/>
    </source>
</evidence>
<dbReference type="InterPro" id="IPR021383">
    <property type="entry name" value="DUF3015"/>
</dbReference>
<feature type="signal peptide" evidence="1">
    <location>
        <begin position="1"/>
        <end position="20"/>
    </location>
</feature>
<keyword evidence="1" id="KW-0732">Signal</keyword>
<gene>
    <name evidence="2" type="ORF">OMM_12370</name>
</gene>
<organism evidence="2 3">
    <name type="scientific">Candidatus Magnetoglobus multicellularis str. Araruama</name>
    <dbReference type="NCBI Taxonomy" id="890399"/>
    <lineage>
        <taxon>Bacteria</taxon>
        <taxon>Pseudomonadati</taxon>
        <taxon>Thermodesulfobacteriota</taxon>
        <taxon>Desulfobacteria</taxon>
        <taxon>Desulfobacterales</taxon>
        <taxon>Desulfobacteraceae</taxon>
        <taxon>Candidatus Magnetoglobus</taxon>
    </lineage>
</organism>
<dbReference type="EMBL" id="ATBP01001763">
    <property type="protein sequence ID" value="ETR66762.1"/>
    <property type="molecule type" value="Genomic_DNA"/>
</dbReference>